<reference evidence="2" key="1">
    <citation type="submission" date="2014-11" db="EMBL/GenBank/DDBJ databases">
        <authorList>
            <person name="Amaro Gonzalez C."/>
        </authorList>
    </citation>
    <scope>NUCLEOTIDE SEQUENCE</scope>
</reference>
<dbReference type="AlphaFoldDB" id="A0A0E9Q2E1"/>
<keyword evidence="1" id="KW-0812">Transmembrane</keyword>
<dbReference type="EMBL" id="GBXM01097516">
    <property type="protein sequence ID" value="JAH11061.1"/>
    <property type="molecule type" value="Transcribed_RNA"/>
</dbReference>
<keyword evidence="1" id="KW-0472">Membrane</keyword>
<sequence length="55" mass="6292">MLFFFMSVDNILCNILLAFHICVCLFLGQDQSSLRLIWSSTLQSHCPVMNRLSAL</sequence>
<proteinExistence type="predicted"/>
<evidence type="ECO:0000256" key="1">
    <source>
        <dbReference type="SAM" id="Phobius"/>
    </source>
</evidence>
<feature type="transmembrane region" description="Helical" evidence="1">
    <location>
        <begin position="6"/>
        <end position="28"/>
    </location>
</feature>
<reference evidence="2" key="2">
    <citation type="journal article" date="2015" name="Fish Shellfish Immunol.">
        <title>Early steps in the European eel (Anguilla anguilla)-Vibrio vulnificus interaction in the gills: Role of the RtxA13 toxin.</title>
        <authorList>
            <person name="Callol A."/>
            <person name="Pajuelo D."/>
            <person name="Ebbesson L."/>
            <person name="Teles M."/>
            <person name="MacKenzie S."/>
            <person name="Amaro C."/>
        </authorList>
    </citation>
    <scope>NUCLEOTIDE SEQUENCE</scope>
</reference>
<name>A0A0E9Q2E1_ANGAN</name>
<accession>A0A0E9Q2E1</accession>
<evidence type="ECO:0000313" key="2">
    <source>
        <dbReference type="EMBL" id="JAH11061.1"/>
    </source>
</evidence>
<keyword evidence="1" id="KW-1133">Transmembrane helix</keyword>
<organism evidence="2">
    <name type="scientific">Anguilla anguilla</name>
    <name type="common">European freshwater eel</name>
    <name type="synonym">Muraena anguilla</name>
    <dbReference type="NCBI Taxonomy" id="7936"/>
    <lineage>
        <taxon>Eukaryota</taxon>
        <taxon>Metazoa</taxon>
        <taxon>Chordata</taxon>
        <taxon>Craniata</taxon>
        <taxon>Vertebrata</taxon>
        <taxon>Euteleostomi</taxon>
        <taxon>Actinopterygii</taxon>
        <taxon>Neopterygii</taxon>
        <taxon>Teleostei</taxon>
        <taxon>Anguilliformes</taxon>
        <taxon>Anguillidae</taxon>
        <taxon>Anguilla</taxon>
    </lineage>
</organism>
<protein>
    <submittedName>
        <fullName evidence="2">Uncharacterized protein</fullName>
    </submittedName>
</protein>